<keyword evidence="3" id="KW-1185">Reference proteome</keyword>
<protein>
    <submittedName>
        <fullName evidence="2">Uncharacterized protein</fullName>
    </submittedName>
</protein>
<dbReference type="EMBL" id="SDPQ02000001">
    <property type="protein sequence ID" value="KAA1399510.1"/>
    <property type="molecule type" value="Genomic_DNA"/>
</dbReference>
<evidence type="ECO:0000256" key="1">
    <source>
        <dbReference type="SAM" id="SignalP"/>
    </source>
</evidence>
<keyword evidence="1" id="KW-0732">Signal</keyword>
<proteinExistence type="predicted"/>
<feature type="chain" id="PRO_5024415161" evidence="1">
    <location>
        <begin position="28"/>
        <end position="964"/>
    </location>
</feature>
<dbReference type="RefSeq" id="WP_149687651.1">
    <property type="nucleotide sequence ID" value="NZ_SDPQ02000001.1"/>
</dbReference>
<evidence type="ECO:0000313" key="2">
    <source>
        <dbReference type="EMBL" id="KAA1399510.1"/>
    </source>
</evidence>
<dbReference type="AlphaFoldDB" id="A0A5M4FHE2"/>
<accession>A0A5M4FHE2</accession>
<dbReference type="Proteomes" id="UP000380867">
    <property type="component" value="Unassembled WGS sequence"/>
</dbReference>
<evidence type="ECO:0000313" key="3">
    <source>
        <dbReference type="Proteomes" id="UP000380867"/>
    </source>
</evidence>
<reference evidence="2" key="1">
    <citation type="submission" date="2019-09" db="EMBL/GenBank/DDBJ databases">
        <authorList>
            <person name="Li J."/>
        </authorList>
    </citation>
    <scope>NUCLEOTIDE SEQUENCE [LARGE SCALE GENOMIC DNA]</scope>
    <source>
        <strain evidence="2">JCM 14732</strain>
    </source>
</reference>
<comment type="caution">
    <text evidence="2">The sequence shown here is derived from an EMBL/GenBank/DDBJ whole genome shotgun (WGS) entry which is preliminary data.</text>
</comment>
<organism evidence="2 3">
    <name type="scientific">Aeromicrobium ginsengisoli</name>
    <dbReference type="NCBI Taxonomy" id="363867"/>
    <lineage>
        <taxon>Bacteria</taxon>
        <taxon>Bacillati</taxon>
        <taxon>Actinomycetota</taxon>
        <taxon>Actinomycetes</taxon>
        <taxon>Propionibacteriales</taxon>
        <taxon>Nocardioidaceae</taxon>
        <taxon>Aeromicrobium</taxon>
    </lineage>
</organism>
<name>A0A5M4FHE2_9ACTN</name>
<sequence length="964" mass="100399">MRPRGITAVVAAVAVVLAVAQAPHAEAATTSSVSLSASAAKVTVGSSVSLRAAAPRGRFASTDKVLFQRKVSGTWRGIAYRTLGSDGRTALSVKPALGTGYYRVLKPRTTKFTQAVSTTVKVVSVRITSSVVLTAGSTAVSEGATVDFTIQSPASAYTPGETVQLQTRRPGEAWAISKTLNLTSGGTAAAALTPPLGTSEFRAVKPQTDRYSAATSTPVTVTVSDKPEPVDPVVTVNGTGTSLAVTTSDPVARATFSVNEGEKVALATADIAGMSQPTVSVQDPDGVDIPLATLGNVSMNTRWSFVAPRSGTFTVLLSAAGGGAGSTRLVVTTPLTHAAAVNGAPQALTATPLPGRELRVTFAADNGEYLSSVIGNPVQWNQHAMRLVDVATGEEVEIVERDVQFGMWKIPADSDYRLELEPYAADAMAGDLSVSASRPAVATVNGPTIEASIDRPGDIEAYAVDLTEGQTVTLGVTYDGVDDNAAYLVEIRGAGDAPYGSVMGAQGLNDLKVWETGTYVLLLRGKGLTTPTFRLDISTPLAIAPELNGDPVHVSTVHAGRVVEGTVAADAGDVISLHTANATYGPTNPGRPVFDQVRLVNVASGQGVSPVDGRTDYTTIWQVPLNGEYRLVWSPTSAYTMTFDLSVLRAVPQPLNPNSPTSNVAIDRPGAVEAFTVPVTKGDRLAVAISSSDESRYHLNVSGAAGDAELYMTEREALVAAKTGVVNLVVQGPSSGTGAAPLHLDVTTPARKTAVLDGSPVTMTTGQNAGREMWAEFTAGKDDYVSYALANRVRWSTRQVRLVNASTGQSVWRVGAGERYQADPFETWKIPADGSYRFELEPAAATTMSADLTVSKTRAVPITVDVTTKRVSLARAGAPAVYTFSANAGVALALAQNGTFPGLDTPSGADLVVETPFGSTLLRTQVGPTITYSSMTPESTGTYTLVVRPKDGMTGTMSFRLSAP</sequence>
<feature type="signal peptide" evidence="1">
    <location>
        <begin position="1"/>
        <end position="27"/>
    </location>
</feature>
<gene>
    <name evidence="2" type="ORF">ESP70_001715</name>
</gene>